<evidence type="ECO:0000313" key="5">
    <source>
        <dbReference type="Proteomes" id="UP000777784"/>
    </source>
</evidence>
<keyword evidence="2" id="KW-0067">ATP-binding</keyword>
<dbReference type="PROSITE" id="PS51257">
    <property type="entry name" value="PROKAR_LIPOPROTEIN"/>
    <property type="match status" value="1"/>
</dbReference>
<keyword evidence="2" id="KW-0547">Nucleotide-binding</keyword>
<dbReference type="PANTHER" id="PTHR13504">
    <property type="entry name" value="FIDO DOMAIN-CONTAINING PROTEIN DDB_G0283145"/>
    <property type="match status" value="1"/>
</dbReference>
<gene>
    <name evidence="4" type="ORF">KJ970_10640</name>
</gene>
<dbReference type="InterPro" id="IPR040198">
    <property type="entry name" value="Fido_containing"/>
</dbReference>
<feature type="domain" description="Fido" evidence="3">
    <location>
        <begin position="108"/>
        <end position="262"/>
    </location>
</feature>
<sequence>MLSLNAKKLAEVTIPVSTGWLLGSCMEARGKQDLWMKQKPEVLDVLREQAIIQSVESSNRIEGVTIPAERLRPIVIGKARPRDRSEEELAGYKRALDWIFTRQRKIIVKPSTIQRLHSLAQGGFSGDAGEWKKRNNEIIEILPNGERKIRFTPLSAKATPKAVDVLCNEYHEACNEPTIPPLLIIATFVFDLLCIHPFRDGNGRVSRLVTTLLLQAHGFQVSRYISLERLVEQSREDYYRVLADCSKGWHKGKNNLIPWWNYQLGLLRNAYKEFERQLESTDSRIAKSDIVKQTILAQVEQFTLGDLAIQLPSASTQLIKKVLADLKKQEKVRLTGRGRGARWEVIS</sequence>
<dbReference type="SUPFAM" id="SSF140931">
    <property type="entry name" value="Fic-like"/>
    <property type="match status" value="1"/>
</dbReference>
<accession>A0A948RVQ6</accession>
<dbReference type="AlphaFoldDB" id="A0A948RVQ6"/>
<dbReference type="PANTHER" id="PTHR13504:SF38">
    <property type="entry name" value="FIDO DOMAIN-CONTAINING PROTEIN"/>
    <property type="match status" value="1"/>
</dbReference>
<dbReference type="GO" id="GO:0005524">
    <property type="term" value="F:ATP binding"/>
    <property type="evidence" value="ECO:0007669"/>
    <property type="project" value="UniProtKB-KW"/>
</dbReference>
<feature type="binding site" evidence="2">
    <location>
        <begin position="238"/>
        <end position="239"/>
    </location>
    <ligand>
        <name>ATP</name>
        <dbReference type="ChEBI" id="CHEBI:30616"/>
    </ligand>
</feature>
<dbReference type="Gene3D" id="1.10.3290.10">
    <property type="entry name" value="Fido-like domain"/>
    <property type="match status" value="1"/>
</dbReference>
<evidence type="ECO:0000259" key="3">
    <source>
        <dbReference type="PROSITE" id="PS51459"/>
    </source>
</evidence>
<dbReference type="Pfam" id="PF02661">
    <property type="entry name" value="Fic"/>
    <property type="match status" value="1"/>
</dbReference>
<evidence type="ECO:0000256" key="1">
    <source>
        <dbReference type="PIRSR" id="PIRSR640198-1"/>
    </source>
</evidence>
<dbReference type="InterPro" id="IPR003812">
    <property type="entry name" value="Fido"/>
</dbReference>
<dbReference type="EMBL" id="JAHJDP010000057">
    <property type="protein sequence ID" value="MBU2691371.1"/>
    <property type="molecule type" value="Genomic_DNA"/>
</dbReference>
<dbReference type="Proteomes" id="UP000777784">
    <property type="component" value="Unassembled WGS sequence"/>
</dbReference>
<evidence type="ECO:0000256" key="2">
    <source>
        <dbReference type="PIRSR" id="PIRSR640198-2"/>
    </source>
</evidence>
<feature type="binding site" evidence="2">
    <location>
        <begin position="200"/>
        <end position="207"/>
    </location>
    <ligand>
        <name>ATP</name>
        <dbReference type="ChEBI" id="CHEBI:30616"/>
    </ligand>
</feature>
<protein>
    <submittedName>
        <fullName evidence="4">Fic family protein</fullName>
    </submittedName>
</protein>
<name>A0A948RVQ6_UNCEI</name>
<comment type="caution">
    <text evidence="4">The sequence shown here is derived from an EMBL/GenBank/DDBJ whole genome shotgun (WGS) entry which is preliminary data.</text>
</comment>
<reference evidence="4" key="1">
    <citation type="submission" date="2021-05" db="EMBL/GenBank/DDBJ databases">
        <title>Energy efficiency and biological interactions define the core microbiome of deep oligotrophic groundwater.</title>
        <authorList>
            <person name="Mehrshad M."/>
            <person name="Lopez-Fernandez M."/>
            <person name="Bell E."/>
            <person name="Bernier-Latmani R."/>
            <person name="Bertilsson S."/>
            <person name="Dopson M."/>
        </authorList>
    </citation>
    <scope>NUCLEOTIDE SEQUENCE</scope>
    <source>
        <strain evidence="4">Modern_marine.mb.64</strain>
    </source>
</reference>
<proteinExistence type="predicted"/>
<dbReference type="PROSITE" id="PS51459">
    <property type="entry name" value="FIDO"/>
    <property type="match status" value="1"/>
</dbReference>
<evidence type="ECO:0000313" key="4">
    <source>
        <dbReference type="EMBL" id="MBU2691371.1"/>
    </source>
</evidence>
<organism evidence="4 5">
    <name type="scientific">Eiseniibacteriota bacterium</name>
    <dbReference type="NCBI Taxonomy" id="2212470"/>
    <lineage>
        <taxon>Bacteria</taxon>
        <taxon>Candidatus Eiseniibacteriota</taxon>
    </lineage>
</organism>
<dbReference type="InterPro" id="IPR036597">
    <property type="entry name" value="Fido-like_dom_sf"/>
</dbReference>
<feature type="active site" evidence="1">
    <location>
        <position position="196"/>
    </location>
</feature>